<organism evidence="4 5">
    <name type="scientific">Oncorhynchus mykiss</name>
    <name type="common">Rainbow trout</name>
    <name type="synonym">Salmo gairdneri</name>
    <dbReference type="NCBI Taxonomy" id="8022"/>
    <lineage>
        <taxon>Eukaryota</taxon>
        <taxon>Metazoa</taxon>
        <taxon>Chordata</taxon>
        <taxon>Craniata</taxon>
        <taxon>Vertebrata</taxon>
        <taxon>Euteleostomi</taxon>
        <taxon>Actinopterygii</taxon>
        <taxon>Neopterygii</taxon>
        <taxon>Teleostei</taxon>
        <taxon>Protacanthopterygii</taxon>
        <taxon>Salmoniformes</taxon>
        <taxon>Salmonidae</taxon>
        <taxon>Salmoninae</taxon>
        <taxon>Oncorhynchus</taxon>
    </lineage>
</organism>
<evidence type="ECO:0000256" key="2">
    <source>
        <dbReference type="SAM" id="Phobius"/>
    </source>
</evidence>
<name>A0A060WVG4_ONCMY</name>
<evidence type="ECO:0000256" key="1">
    <source>
        <dbReference type="SAM" id="MobiDB-lite"/>
    </source>
</evidence>
<dbReference type="PANTHER" id="PTHR47049">
    <property type="entry name" value="PIEZO-TYPE MECHANOSENSITIVE ION CHANNEL HOMOLOG"/>
    <property type="match status" value="1"/>
</dbReference>
<dbReference type="Pfam" id="PF24871">
    <property type="entry name" value="Piezo_TM1-24"/>
    <property type="match status" value="1"/>
</dbReference>
<evidence type="ECO:0000313" key="5">
    <source>
        <dbReference type="Proteomes" id="UP000193380"/>
    </source>
</evidence>
<feature type="transmembrane region" description="Helical" evidence="2">
    <location>
        <begin position="118"/>
        <end position="137"/>
    </location>
</feature>
<dbReference type="Proteomes" id="UP000193380">
    <property type="component" value="Unassembled WGS sequence"/>
</dbReference>
<evidence type="ECO:0000259" key="3">
    <source>
        <dbReference type="Pfam" id="PF24871"/>
    </source>
</evidence>
<feature type="region of interest" description="Disordered" evidence="1">
    <location>
        <begin position="15"/>
        <end position="44"/>
    </location>
</feature>
<reference evidence="4" key="2">
    <citation type="submission" date="2014-03" db="EMBL/GenBank/DDBJ databases">
        <authorList>
            <person name="Genoscope - CEA"/>
        </authorList>
    </citation>
    <scope>NUCLEOTIDE SEQUENCE</scope>
</reference>
<dbReference type="InterPro" id="IPR056769">
    <property type="entry name" value="Piezo_TM1-24"/>
</dbReference>
<feature type="transmembrane region" description="Helical" evidence="2">
    <location>
        <begin position="476"/>
        <end position="495"/>
    </location>
</feature>
<protein>
    <recommendedName>
        <fullName evidence="3">Piezo TM1-24 domain-containing protein</fullName>
    </recommendedName>
</protein>
<dbReference type="AlphaFoldDB" id="A0A060WVG4"/>
<dbReference type="GO" id="GO:0008381">
    <property type="term" value="F:mechanosensitive monoatomic ion channel activity"/>
    <property type="evidence" value="ECO:0007669"/>
    <property type="project" value="InterPro"/>
</dbReference>
<dbReference type="InterPro" id="IPR027272">
    <property type="entry name" value="Piezo"/>
</dbReference>
<dbReference type="PaxDb" id="8022-A0A060WVG4"/>
<feature type="transmembrane region" description="Helical" evidence="2">
    <location>
        <begin position="338"/>
        <end position="359"/>
    </location>
</feature>
<reference evidence="4" key="1">
    <citation type="journal article" date="2014" name="Nat. Commun.">
        <title>The rainbow trout genome provides novel insights into evolution after whole-genome duplication in vertebrates.</title>
        <authorList>
            <person name="Berthelot C."/>
            <person name="Brunet F."/>
            <person name="Chalopin D."/>
            <person name="Juanchich A."/>
            <person name="Bernard M."/>
            <person name="Noel B."/>
            <person name="Bento P."/>
            <person name="Da Silva C."/>
            <person name="Labadie K."/>
            <person name="Alberti A."/>
            <person name="Aury J.M."/>
            <person name="Louis A."/>
            <person name="Dehais P."/>
            <person name="Bardou P."/>
            <person name="Montfort J."/>
            <person name="Klopp C."/>
            <person name="Cabau C."/>
            <person name="Gaspin C."/>
            <person name="Thorgaard G.H."/>
            <person name="Boussaha M."/>
            <person name="Quillet E."/>
            <person name="Guyomard R."/>
            <person name="Galiana D."/>
            <person name="Bobe J."/>
            <person name="Volff J.N."/>
            <person name="Genet C."/>
            <person name="Wincker P."/>
            <person name="Jaillon O."/>
            <person name="Roest Crollius H."/>
            <person name="Guiguen Y."/>
        </authorList>
    </citation>
    <scope>NUCLEOTIDE SEQUENCE [LARGE SCALE GENOMIC DNA]</scope>
</reference>
<feature type="transmembrane region" description="Helical" evidence="2">
    <location>
        <begin position="552"/>
        <end position="571"/>
    </location>
</feature>
<feature type="transmembrane region" description="Helical" evidence="2">
    <location>
        <begin position="502"/>
        <end position="521"/>
    </location>
</feature>
<dbReference type="STRING" id="8022.A0A060WVG4"/>
<dbReference type="GO" id="GO:0016020">
    <property type="term" value="C:membrane"/>
    <property type="evidence" value="ECO:0007669"/>
    <property type="project" value="InterPro"/>
</dbReference>
<sequence length="872" mass="100005">MNIGLHMPHALVLSRQRMGQRQRREEEEEGDEEGISSPSEPGDDVVSAATRAKQLAARLRVTAQKVLRDLGRILAITLLALAGITLPSAFSAIYFLLFIGVCTWWACHFPISHLGFNVLCVMVGFFTAGHLVCLYLYQCPIAQGIFPPASLWARLFGLKDIIKPGNCSTSYDLILNTEHDWPVYVNPGILLLLSITVATVLKISSHHGSADKDEEGAQLVKGTEAGGGEDVELKPWSAQRQPSQDDTENTLLSIEHTGDHVTNSSSHQDLGPGLSSAPDGQHGDHPLQLLGRVVMQQSYVCALIAMMVWSITYHSWLTFVLLLWACLIWMLRARRHFATLCSPFILLYGLALCFLQYVWAMDLQPELPRTVGTMSLRQLGLDRAQYPCLRLGAMLLYTLTFWLLLRQSVKDNFSRKKGRSAPLQEVTTGEGSGQNESVLKVVGRLVMSCYAKYWIYVCGGMFIMVSFAGKLVGYKIIYMLLFLLCLCLYQVYYSLWRRLLKVFWWLVVAYTMLVLITIYTFQFEDFPAYWKNFTGFTEEQYVPPHLTLWSRLIHTFLLDLSLCLMMKWSLLTRDRPTMIFQRRYRLLEDQKKPMPILFIYFPIWCIDTKTEDNHPQNTQRTWLPKYDKIHKSTMSHPDLTKIIKKTKITKARSSIFPGKKFYVVVIIGIKGLFLSIPFVFHIPLTIGCSYRHFTSIPLLATTWARTRNTSTTATLEAALPMQSKGNNYSNHQQLLANARKCCLNECLRACWCLPSLSQTALSNHRLNYNIITHRNMIIRSLIWSNPETIILKTKCLFFHQAAQTVAYTLTLRAVNAREGTQFHLLICRFKNKYFCVLILRKTLMFMVRYTLEQRQSFFTNAHHIDYMQRRTH</sequence>
<evidence type="ECO:0000313" key="4">
    <source>
        <dbReference type="EMBL" id="CDQ71161.1"/>
    </source>
</evidence>
<feature type="transmembrane region" description="Helical" evidence="2">
    <location>
        <begin position="181"/>
        <end position="201"/>
    </location>
</feature>
<gene>
    <name evidence="4" type="ORF">GSONMT00017473001</name>
</gene>
<keyword evidence="2" id="KW-0472">Membrane</keyword>
<feature type="transmembrane region" description="Helical" evidence="2">
    <location>
        <begin position="384"/>
        <end position="405"/>
    </location>
</feature>
<keyword evidence="2" id="KW-1133">Transmembrane helix</keyword>
<feature type="domain" description="Piezo TM1-24" evidence="3">
    <location>
        <begin position="19"/>
        <end position="540"/>
    </location>
</feature>
<feature type="transmembrane region" description="Helical" evidence="2">
    <location>
        <begin position="453"/>
        <end position="470"/>
    </location>
</feature>
<accession>A0A060WVG4</accession>
<keyword evidence="2" id="KW-0812">Transmembrane</keyword>
<feature type="region of interest" description="Disordered" evidence="1">
    <location>
        <begin position="259"/>
        <end position="281"/>
    </location>
</feature>
<dbReference type="PANTHER" id="PTHR47049:SF5">
    <property type="entry name" value="PIEZO-TYPE MECHANOSENSITIVE ION CHANNEL COMPONENT"/>
    <property type="match status" value="1"/>
</dbReference>
<proteinExistence type="predicted"/>
<dbReference type="EMBL" id="FR904752">
    <property type="protein sequence ID" value="CDQ71161.1"/>
    <property type="molecule type" value="Genomic_DNA"/>
</dbReference>
<feature type="transmembrane region" description="Helical" evidence="2">
    <location>
        <begin position="661"/>
        <end position="680"/>
    </location>
</feature>